<sequence>MRALILALGFGIAPLLGFDFAICQKYYKDASIPVGDSRAILVEHKKEKVFLAFFRQKPKNANIIKADPFIGLYLIKGDKKSKQSYMLMPITQKAFELNMAMIGPNGVKRGIILEAQKGFLEYGRFTAPVQTNGIISNICYQIYGIGIEGNRFVDSRYIDRFLGQDTPYYGDIGVRLYHDKNDINTLRVEFVNPFFSNVPFLRNDIILSINDQAFTNIYDFEWFVANLKQYSKIKVKIKRDNEILTFPIEVGRRYGGFLLPDTFFESIGIQLDAQLKVTSLNQEFYALQQGLLEGDVLLWINQHKILTENTKTLQQVQERIRFLLTQAVQTGKLDILISRNGFQFTLNLISGLNNDYIKNRYNPFGF</sequence>
<dbReference type="Pfam" id="PF13180">
    <property type="entry name" value="PDZ_2"/>
    <property type="match status" value="1"/>
</dbReference>
<name>A0A1B1U3M4_9HELI</name>
<dbReference type="STRING" id="222136.BBW65_00285"/>
<evidence type="ECO:0000313" key="4">
    <source>
        <dbReference type="Proteomes" id="UP000092884"/>
    </source>
</evidence>
<dbReference type="InterPro" id="IPR001478">
    <property type="entry name" value="PDZ"/>
</dbReference>
<feature type="domain" description="DUF7488" evidence="2">
    <location>
        <begin position="18"/>
        <end position="165"/>
    </location>
</feature>
<organism evidence="3 4">
    <name type="scientific">Helicobacter enhydrae</name>
    <dbReference type="NCBI Taxonomy" id="222136"/>
    <lineage>
        <taxon>Bacteria</taxon>
        <taxon>Pseudomonadati</taxon>
        <taxon>Campylobacterota</taxon>
        <taxon>Epsilonproteobacteria</taxon>
        <taxon>Campylobacterales</taxon>
        <taxon>Helicobacteraceae</taxon>
        <taxon>Helicobacter</taxon>
    </lineage>
</organism>
<dbReference type="Gene3D" id="2.30.42.10">
    <property type="match status" value="1"/>
</dbReference>
<dbReference type="Pfam" id="PF24314">
    <property type="entry name" value="DUF7488"/>
    <property type="match status" value="1"/>
</dbReference>
<dbReference type="EMBL" id="CP016503">
    <property type="protein sequence ID" value="ANV97351.1"/>
    <property type="molecule type" value="Genomic_DNA"/>
</dbReference>
<proteinExistence type="predicted"/>
<feature type="domain" description="PDZ" evidence="1">
    <location>
        <begin position="170"/>
        <end position="250"/>
    </location>
</feature>
<dbReference type="KEGG" id="het:BBW65_00285"/>
<keyword evidence="4" id="KW-1185">Reference proteome</keyword>
<reference evidence="4" key="1">
    <citation type="submission" date="2016-07" db="EMBL/GenBank/DDBJ databases">
        <authorList>
            <person name="Florea S."/>
            <person name="Webb J.S."/>
            <person name="Jaromczyk J."/>
            <person name="Schardl C.L."/>
        </authorList>
    </citation>
    <scope>NUCLEOTIDE SEQUENCE [LARGE SCALE GENOMIC DNA]</scope>
    <source>
        <strain evidence="4">MIT 01-6242</strain>
    </source>
</reference>
<evidence type="ECO:0000259" key="1">
    <source>
        <dbReference type="Pfam" id="PF13180"/>
    </source>
</evidence>
<dbReference type="RefSeq" id="WP_066338204.1">
    <property type="nucleotide sequence ID" value="NZ_CP016503.1"/>
</dbReference>
<evidence type="ECO:0000259" key="2">
    <source>
        <dbReference type="Pfam" id="PF24314"/>
    </source>
</evidence>
<gene>
    <name evidence="3" type="ORF">BBW65_00285</name>
</gene>
<accession>A0A1B1U3M4</accession>
<protein>
    <submittedName>
        <fullName evidence="3">Uncharacterized protein</fullName>
    </submittedName>
</protein>
<dbReference type="SUPFAM" id="SSF50156">
    <property type="entry name" value="PDZ domain-like"/>
    <property type="match status" value="2"/>
</dbReference>
<dbReference type="InterPro" id="IPR036034">
    <property type="entry name" value="PDZ_sf"/>
</dbReference>
<evidence type="ECO:0000313" key="3">
    <source>
        <dbReference type="EMBL" id="ANV97351.1"/>
    </source>
</evidence>
<dbReference type="OrthoDB" id="5338305at2"/>
<dbReference type="Proteomes" id="UP000092884">
    <property type="component" value="Chromosome"/>
</dbReference>
<dbReference type="InterPro" id="IPR055911">
    <property type="entry name" value="DUF7488"/>
</dbReference>
<dbReference type="AlphaFoldDB" id="A0A1B1U3M4"/>